<dbReference type="EMBL" id="LFMY01000003">
    <property type="protein sequence ID" value="OKL62081.1"/>
    <property type="molecule type" value="Genomic_DNA"/>
</dbReference>
<proteinExistence type="predicted"/>
<evidence type="ECO:0000313" key="1">
    <source>
        <dbReference type="EMBL" id="OKL62081.1"/>
    </source>
</evidence>
<sequence length="94" mass="10587">MAISLLACLLFARERFVAIFSKILSRRQIRTAQAAEYDNDGANANANAKAMDGIIAKELLEIDQWILTFNMYLSHNNPMPQTCDSRSEVYMPSS</sequence>
<protein>
    <submittedName>
        <fullName evidence="1">Uncharacterized protein</fullName>
    </submittedName>
</protein>
<dbReference type="AlphaFoldDB" id="A0A225AKJ8"/>
<gene>
    <name evidence="1" type="ORF">UA08_02728</name>
</gene>
<dbReference type="GeneID" id="31002483"/>
<dbReference type="OrthoDB" id="2593732at2759"/>
<name>A0A225AKJ8_TALAT</name>
<reference evidence="1 2" key="1">
    <citation type="submission" date="2015-06" db="EMBL/GenBank/DDBJ databases">
        <title>Talaromyces atroroseus IBT 11181 draft genome.</title>
        <authorList>
            <person name="Rasmussen K.B."/>
            <person name="Rasmussen S."/>
            <person name="Petersen B."/>
            <person name="Sicheritz-Ponten T."/>
            <person name="Mortensen U.H."/>
            <person name="Thrane U."/>
        </authorList>
    </citation>
    <scope>NUCLEOTIDE SEQUENCE [LARGE SCALE GENOMIC DNA]</scope>
    <source>
        <strain evidence="1 2">IBT 11181</strain>
    </source>
</reference>
<comment type="caution">
    <text evidence="1">The sequence shown here is derived from an EMBL/GenBank/DDBJ whole genome shotgun (WGS) entry which is preliminary data.</text>
</comment>
<accession>A0A225AKJ8</accession>
<dbReference type="Proteomes" id="UP000214365">
    <property type="component" value="Unassembled WGS sequence"/>
</dbReference>
<keyword evidence="2" id="KW-1185">Reference proteome</keyword>
<dbReference type="RefSeq" id="XP_020122202.1">
    <property type="nucleotide sequence ID" value="XM_020264801.1"/>
</dbReference>
<evidence type="ECO:0000313" key="2">
    <source>
        <dbReference type="Proteomes" id="UP000214365"/>
    </source>
</evidence>
<organism evidence="1 2">
    <name type="scientific">Talaromyces atroroseus</name>
    <dbReference type="NCBI Taxonomy" id="1441469"/>
    <lineage>
        <taxon>Eukaryota</taxon>
        <taxon>Fungi</taxon>
        <taxon>Dikarya</taxon>
        <taxon>Ascomycota</taxon>
        <taxon>Pezizomycotina</taxon>
        <taxon>Eurotiomycetes</taxon>
        <taxon>Eurotiomycetidae</taxon>
        <taxon>Eurotiales</taxon>
        <taxon>Trichocomaceae</taxon>
        <taxon>Talaromyces</taxon>
        <taxon>Talaromyces sect. Trachyspermi</taxon>
    </lineage>
</organism>